<proteinExistence type="inferred from homology"/>
<feature type="compositionally biased region" description="Polar residues" evidence="5">
    <location>
        <begin position="17"/>
        <end position="31"/>
    </location>
</feature>
<dbReference type="InterPro" id="IPR006571">
    <property type="entry name" value="TLDc_dom"/>
</dbReference>
<evidence type="ECO:0000313" key="7">
    <source>
        <dbReference type="EMBL" id="SCU80601.1"/>
    </source>
</evidence>
<dbReference type="PROSITE" id="PS51886">
    <property type="entry name" value="TLDC"/>
    <property type="match status" value="1"/>
</dbReference>
<gene>
    <name evidence="7" type="ORF">LAME_0B03906G</name>
</gene>
<dbReference type="PANTHER" id="PTHR23354">
    <property type="entry name" value="NUCLEOLAR PROTEIN 7/ESTROGEN RECEPTOR COACTIVATOR-RELATED"/>
    <property type="match status" value="1"/>
</dbReference>
<evidence type="ECO:0000256" key="2">
    <source>
        <dbReference type="ARBA" id="ARBA00009540"/>
    </source>
</evidence>
<keyword evidence="8" id="KW-1185">Reference proteome</keyword>
<name>A0A1G4IU96_9SACH</name>
<evidence type="ECO:0000259" key="6">
    <source>
        <dbReference type="PROSITE" id="PS51886"/>
    </source>
</evidence>
<dbReference type="EMBL" id="LT598478">
    <property type="protein sequence ID" value="SCU80601.1"/>
    <property type="molecule type" value="Genomic_DNA"/>
</dbReference>
<evidence type="ECO:0000256" key="5">
    <source>
        <dbReference type="SAM" id="MobiDB-lite"/>
    </source>
</evidence>
<evidence type="ECO:0000256" key="4">
    <source>
        <dbReference type="ARBA" id="ARBA00040604"/>
    </source>
</evidence>
<dbReference type="AlphaFoldDB" id="A0A1G4IU96"/>
<dbReference type="Proteomes" id="UP000191144">
    <property type="component" value="Chromosome B"/>
</dbReference>
<dbReference type="OrthoDB" id="26679at2759"/>
<dbReference type="GO" id="GO:0005739">
    <property type="term" value="C:mitochondrion"/>
    <property type="evidence" value="ECO:0007669"/>
    <property type="project" value="UniProtKB-SubCell"/>
</dbReference>
<organism evidence="7 8">
    <name type="scientific">Lachancea meyersii CBS 8951</name>
    <dbReference type="NCBI Taxonomy" id="1266667"/>
    <lineage>
        <taxon>Eukaryota</taxon>
        <taxon>Fungi</taxon>
        <taxon>Dikarya</taxon>
        <taxon>Ascomycota</taxon>
        <taxon>Saccharomycotina</taxon>
        <taxon>Saccharomycetes</taxon>
        <taxon>Saccharomycetales</taxon>
        <taxon>Saccharomycetaceae</taxon>
        <taxon>Lachancea</taxon>
    </lineage>
</organism>
<dbReference type="SMART" id="SM00584">
    <property type="entry name" value="TLDc"/>
    <property type="match status" value="1"/>
</dbReference>
<feature type="region of interest" description="Disordered" evidence="5">
    <location>
        <begin position="1"/>
        <end position="41"/>
    </location>
</feature>
<dbReference type="PANTHER" id="PTHR23354:SF62">
    <property type="entry name" value="MUSTARD, ISOFORM V"/>
    <property type="match status" value="1"/>
</dbReference>
<comment type="subcellular location">
    <subcellularLocation>
        <location evidence="1">Mitochondrion</location>
    </subcellularLocation>
</comment>
<evidence type="ECO:0000313" key="8">
    <source>
        <dbReference type="Proteomes" id="UP000191144"/>
    </source>
</evidence>
<keyword evidence="3" id="KW-0496">Mitochondrion</keyword>
<evidence type="ECO:0000256" key="1">
    <source>
        <dbReference type="ARBA" id="ARBA00004173"/>
    </source>
</evidence>
<dbReference type="GO" id="GO:0005634">
    <property type="term" value="C:nucleus"/>
    <property type="evidence" value="ECO:0007669"/>
    <property type="project" value="TreeGrafter"/>
</dbReference>
<accession>A0A1G4IU96</accession>
<evidence type="ECO:0000256" key="3">
    <source>
        <dbReference type="ARBA" id="ARBA00023128"/>
    </source>
</evidence>
<comment type="similarity">
    <text evidence="2">Belongs to the OXR1 family.</text>
</comment>
<dbReference type="GO" id="GO:0006979">
    <property type="term" value="P:response to oxidative stress"/>
    <property type="evidence" value="ECO:0007669"/>
    <property type="project" value="TreeGrafter"/>
</dbReference>
<dbReference type="Pfam" id="PF07534">
    <property type="entry name" value="TLD"/>
    <property type="match status" value="1"/>
</dbReference>
<feature type="domain" description="TLDc" evidence="6">
    <location>
        <begin position="52"/>
        <end position="241"/>
    </location>
</feature>
<protein>
    <recommendedName>
        <fullName evidence="4">Oxidation resistance protein 1</fullName>
    </recommendedName>
</protein>
<sequence length="259" mass="28855">MKAFKNGFPSIKRGRDSSQTTHTGPTNNQLQEDIDSLPPVTLHGYRDTTKSRLLSPDICDELRSLMPTRIQLYSDWHLLYSLQQHGASLQSLYSRTAPETKHPARVGYVVLVEDRKGGLFGGYCNEPPRAKDSKRYYGNGECFLWRLERAASVSLAQREDDEPCAHGWRFRGYPYTGLNQFVMHSTGHYFSMGAGDGHYGLWCDQALETGVTNPSLTFGNETLSREGAKFHIVNLEVWRVGGGPEISPLGRPGSPGAGF</sequence>
<reference evidence="8" key="1">
    <citation type="submission" date="2016-03" db="EMBL/GenBank/DDBJ databases">
        <authorList>
            <person name="Devillers Hugo."/>
        </authorList>
    </citation>
    <scope>NUCLEOTIDE SEQUENCE [LARGE SCALE GENOMIC DNA]</scope>
</reference>